<evidence type="ECO:0000256" key="4">
    <source>
        <dbReference type="ARBA" id="ARBA00022679"/>
    </source>
</evidence>
<gene>
    <name evidence="8" type="ORF">OEZ49_11870</name>
</gene>
<dbReference type="CDD" id="cd16403">
    <property type="entry name" value="ParB_N_like_MT"/>
    <property type="match status" value="1"/>
</dbReference>
<dbReference type="EMBL" id="JAOVQN010000011">
    <property type="protein sequence ID" value="MCU9838466.1"/>
    <property type="molecule type" value="Genomic_DNA"/>
</dbReference>
<evidence type="ECO:0000256" key="3">
    <source>
        <dbReference type="ARBA" id="ARBA00022603"/>
    </source>
</evidence>
<sequence length="433" mass="47658">MTAQIEHLPIASLTPWKRNARKHPKKQILQIAASIEAFGFNTPVLIDAQDRILAGHGRVAAARHLGRDTVPCLRLEHMSEEEARAFVFADNQLALNAGWDEDLLAEELEALLASPDLSFDIEAIGFSIPELDMIIDGAAPVEPNDPADDLVPNDVPSRCRPGDIWQLGEHRLICGDALDPAGAGSLMDGEKARMVFTDPPYNVPIAGHAGNSGRTRHREFAMAADEMSPEAFTTFLAGAFHNFAGHSLDGSIHFICMDWRHLGEVQAAGGQVYSELKNLIVWVKDNGGMGTFYRSRHEMILAFKHGTAPHVNSFELGQHGRYRTNVWEYRGVNTRKAGRMDELALHPTVKPVQMIADAIRDVSGRGEIVLDLFGGSGSTLIAAEKTGRRARLCEIDPVYCDRILARWETYAKDRAVRLFPGRDSEAQAVEAAE</sequence>
<dbReference type="SMART" id="SM00470">
    <property type="entry name" value="ParB"/>
    <property type="match status" value="1"/>
</dbReference>
<keyword evidence="9" id="KW-1185">Reference proteome</keyword>
<comment type="caution">
    <text evidence="8">The sequence shown here is derived from an EMBL/GenBank/DDBJ whole genome shotgun (WGS) entry which is preliminary data.</text>
</comment>
<dbReference type="Proteomes" id="UP001321014">
    <property type="component" value="Unassembled WGS sequence"/>
</dbReference>
<keyword evidence="4" id="KW-0808">Transferase</keyword>
<comment type="catalytic activity">
    <reaction evidence="6">
        <text>a 2'-deoxyadenosine in DNA + S-adenosyl-L-methionine = an N(6)-methyl-2'-deoxyadenosine in DNA + S-adenosyl-L-homocysteine + H(+)</text>
        <dbReference type="Rhea" id="RHEA:15197"/>
        <dbReference type="Rhea" id="RHEA-COMP:12418"/>
        <dbReference type="Rhea" id="RHEA-COMP:12419"/>
        <dbReference type="ChEBI" id="CHEBI:15378"/>
        <dbReference type="ChEBI" id="CHEBI:57856"/>
        <dbReference type="ChEBI" id="CHEBI:59789"/>
        <dbReference type="ChEBI" id="CHEBI:90615"/>
        <dbReference type="ChEBI" id="CHEBI:90616"/>
        <dbReference type="EC" id="2.1.1.72"/>
    </reaction>
</comment>
<dbReference type="SUPFAM" id="SSF110849">
    <property type="entry name" value="ParB/Sulfiredoxin"/>
    <property type="match status" value="1"/>
</dbReference>
<evidence type="ECO:0000256" key="2">
    <source>
        <dbReference type="ARBA" id="ARBA00011900"/>
    </source>
</evidence>
<proteinExistence type="inferred from homology"/>
<dbReference type="InterPro" id="IPR002052">
    <property type="entry name" value="DNA_methylase_N6_adenine_CS"/>
</dbReference>
<accession>A0ABT2WRF6</accession>
<dbReference type="PANTHER" id="PTHR33375:SF1">
    <property type="entry name" value="CHROMOSOME-PARTITIONING PROTEIN PARB-RELATED"/>
    <property type="match status" value="1"/>
</dbReference>
<dbReference type="PROSITE" id="PS00092">
    <property type="entry name" value="N6_MTASE"/>
    <property type="match status" value="1"/>
</dbReference>
<name>A0ABT2WRF6_9RHOB</name>
<dbReference type="InterPro" id="IPR015840">
    <property type="entry name" value="DNA_MeTrfase_ParB"/>
</dbReference>
<protein>
    <recommendedName>
        <fullName evidence="2">site-specific DNA-methyltransferase (adenine-specific)</fullName>
        <ecNumber evidence="2">2.1.1.72</ecNumber>
    </recommendedName>
</protein>
<dbReference type="PIRSF" id="PIRSF036758">
    <property type="entry name" value="Aden_M_ParB"/>
    <property type="match status" value="1"/>
</dbReference>
<dbReference type="PRINTS" id="PR00506">
    <property type="entry name" value="D21N6MTFRASE"/>
</dbReference>
<dbReference type="RefSeq" id="WP_263388510.1">
    <property type="nucleotide sequence ID" value="NZ_JAOVQN010000011.1"/>
</dbReference>
<comment type="similarity">
    <text evidence="1">Belongs to the N(4)/N(6)-methyltransferase family.</text>
</comment>
<dbReference type="Pfam" id="PF02195">
    <property type="entry name" value="ParB_N"/>
    <property type="match status" value="1"/>
</dbReference>
<dbReference type="InterPro" id="IPR050336">
    <property type="entry name" value="Chromosome_partition/occlusion"/>
</dbReference>
<organism evidence="8 9">
    <name type="scientific">Ruegeria marisflavi</name>
    <dbReference type="NCBI Taxonomy" id="2984152"/>
    <lineage>
        <taxon>Bacteria</taxon>
        <taxon>Pseudomonadati</taxon>
        <taxon>Pseudomonadota</taxon>
        <taxon>Alphaproteobacteria</taxon>
        <taxon>Rhodobacterales</taxon>
        <taxon>Roseobacteraceae</taxon>
        <taxon>Ruegeria</taxon>
    </lineage>
</organism>
<evidence type="ECO:0000256" key="1">
    <source>
        <dbReference type="ARBA" id="ARBA00006594"/>
    </source>
</evidence>
<dbReference type="InterPro" id="IPR029063">
    <property type="entry name" value="SAM-dependent_MTases_sf"/>
</dbReference>
<dbReference type="EC" id="2.1.1.72" evidence="2"/>
<feature type="domain" description="ParB-like N-terminal" evidence="7">
    <location>
        <begin position="6"/>
        <end position="92"/>
    </location>
</feature>
<dbReference type="InterPro" id="IPR002941">
    <property type="entry name" value="DNA_methylase_N4/N6"/>
</dbReference>
<dbReference type="Gene3D" id="3.40.50.150">
    <property type="entry name" value="Vaccinia Virus protein VP39"/>
    <property type="match status" value="1"/>
</dbReference>
<evidence type="ECO:0000256" key="6">
    <source>
        <dbReference type="ARBA" id="ARBA00047942"/>
    </source>
</evidence>
<evidence type="ECO:0000313" key="9">
    <source>
        <dbReference type="Proteomes" id="UP001321014"/>
    </source>
</evidence>
<dbReference type="Pfam" id="PF01555">
    <property type="entry name" value="N6_N4_Mtase"/>
    <property type="match status" value="1"/>
</dbReference>
<evidence type="ECO:0000256" key="5">
    <source>
        <dbReference type="ARBA" id="ARBA00022691"/>
    </source>
</evidence>
<dbReference type="SUPFAM" id="SSF53335">
    <property type="entry name" value="S-adenosyl-L-methionine-dependent methyltransferases"/>
    <property type="match status" value="1"/>
</dbReference>
<keyword evidence="3" id="KW-0489">Methyltransferase</keyword>
<evidence type="ECO:0000259" key="7">
    <source>
        <dbReference type="SMART" id="SM00470"/>
    </source>
</evidence>
<evidence type="ECO:0000313" key="8">
    <source>
        <dbReference type="EMBL" id="MCU9838466.1"/>
    </source>
</evidence>
<dbReference type="InterPro" id="IPR003115">
    <property type="entry name" value="ParB_N"/>
</dbReference>
<dbReference type="InterPro" id="IPR002295">
    <property type="entry name" value="N4/N6-MTase_EcoPI_Mod-like"/>
</dbReference>
<dbReference type="InterPro" id="IPR036086">
    <property type="entry name" value="ParB/Sulfiredoxin_sf"/>
</dbReference>
<keyword evidence="5" id="KW-0949">S-adenosyl-L-methionine</keyword>
<reference evidence="8 9" key="1">
    <citation type="submission" date="2022-10" db="EMBL/GenBank/DDBJ databases">
        <title>Ruegeria sp. nov., isolated from ocean surface water.</title>
        <authorList>
            <person name="He W."/>
            <person name="Wang L."/>
            <person name="Zhang D.-F."/>
        </authorList>
    </citation>
    <scope>NUCLEOTIDE SEQUENCE [LARGE SCALE GENOMIC DNA]</scope>
    <source>
        <strain evidence="8 9">WL0004</strain>
    </source>
</reference>
<dbReference type="Gene3D" id="3.90.1530.10">
    <property type="entry name" value="Conserved hypothetical protein from pyrococcus furiosus pfu- 392566-001, ParB domain"/>
    <property type="match status" value="1"/>
</dbReference>
<dbReference type="PANTHER" id="PTHR33375">
    <property type="entry name" value="CHROMOSOME-PARTITIONING PROTEIN PARB-RELATED"/>
    <property type="match status" value="1"/>
</dbReference>